<keyword evidence="1" id="KW-0472">Membrane</keyword>
<gene>
    <name evidence="2" type="ORF">EVA_06753</name>
</gene>
<comment type="caution">
    <text evidence="2">The sequence shown here is derived from an EMBL/GenBank/DDBJ whole genome shotgun (WGS) entry which is preliminary data.</text>
</comment>
<reference evidence="2" key="1">
    <citation type="journal article" date="2012" name="PLoS ONE">
        <title>Gene sets for utilization of primary and secondary nutrition supplies in the distal gut of endangered iberian lynx.</title>
        <authorList>
            <person name="Alcaide M."/>
            <person name="Messina E."/>
            <person name="Richter M."/>
            <person name="Bargiela R."/>
            <person name="Peplies J."/>
            <person name="Huws S.A."/>
            <person name="Newbold C.J."/>
            <person name="Golyshin P.N."/>
            <person name="Simon M.A."/>
            <person name="Lopez G."/>
            <person name="Yakimov M.M."/>
            <person name="Ferrer M."/>
        </authorList>
    </citation>
    <scope>NUCLEOTIDE SEQUENCE</scope>
</reference>
<dbReference type="EMBL" id="AMCI01001566">
    <property type="protein sequence ID" value="EJX05139.1"/>
    <property type="molecule type" value="Genomic_DNA"/>
</dbReference>
<accession>J9GE13</accession>
<evidence type="ECO:0000313" key="2">
    <source>
        <dbReference type="EMBL" id="EJX05139.1"/>
    </source>
</evidence>
<organism evidence="2">
    <name type="scientific">gut metagenome</name>
    <dbReference type="NCBI Taxonomy" id="749906"/>
    <lineage>
        <taxon>unclassified sequences</taxon>
        <taxon>metagenomes</taxon>
        <taxon>organismal metagenomes</taxon>
    </lineage>
</organism>
<evidence type="ECO:0000256" key="1">
    <source>
        <dbReference type="SAM" id="Phobius"/>
    </source>
</evidence>
<protein>
    <submittedName>
        <fullName evidence="2">Uncharacterized protein</fullName>
    </submittedName>
</protein>
<feature type="transmembrane region" description="Helical" evidence="1">
    <location>
        <begin position="21"/>
        <end position="49"/>
    </location>
</feature>
<name>J9GE13_9ZZZZ</name>
<sequence length="127" mass="15157">MRIEQLDGLHIFPIREHSSNFIHLFLKVLQTINCLFLFLFFLFLLLYFINIHIAQHVCCIIIQIISTHPTGPVDMFLNQIAFRMILIYSSILKTNKFTFLRQHKNKCNLLFFHTGRWQIIRAVIIII</sequence>
<dbReference type="AlphaFoldDB" id="J9GE13"/>
<keyword evidence="1" id="KW-1133">Transmembrane helix</keyword>
<proteinExistence type="predicted"/>
<keyword evidence="1" id="KW-0812">Transmembrane</keyword>